<dbReference type="PANTHER" id="PTHR30383">
    <property type="entry name" value="THIOESTERASE 1/PROTEASE 1/LYSOPHOSPHOLIPASE L1"/>
    <property type="match status" value="1"/>
</dbReference>
<dbReference type="SUPFAM" id="SSF52266">
    <property type="entry name" value="SGNH hydrolase"/>
    <property type="match status" value="1"/>
</dbReference>
<accession>F9DMT9</accession>
<comment type="caution">
    <text evidence="2">The sequence shown here is derived from an EMBL/GenBank/DDBJ whole genome shotgun (WGS) entry which is preliminary data.</text>
</comment>
<dbReference type="eggNOG" id="COG2755">
    <property type="taxonomic scope" value="Bacteria"/>
</dbReference>
<dbReference type="EMBL" id="AFPZ01000005">
    <property type="protein sequence ID" value="EGQ27901.1"/>
    <property type="molecule type" value="Genomic_DNA"/>
</dbReference>
<organism evidence="2 3">
    <name type="scientific">Sporosarcina newyorkensis 2681</name>
    <dbReference type="NCBI Taxonomy" id="1027292"/>
    <lineage>
        <taxon>Bacteria</taxon>
        <taxon>Bacillati</taxon>
        <taxon>Bacillota</taxon>
        <taxon>Bacilli</taxon>
        <taxon>Bacillales</taxon>
        <taxon>Caryophanaceae</taxon>
        <taxon>Sporosarcina</taxon>
    </lineage>
</organism>
<evidence type="ECO:0000313" key="2">
    <source>
        <dbReference type="EMBL" id="EGQ27901.1"/>
    </source>
</evidence>
<gene>
    <name evidence="2" type="ORF">HMPREF9372_0119</name>
</gene>
<dbReference type="HOGENOM" id="CLU_076859_1_0_9"/>
<dbReference type="Proteomes" id="UP000005316">
    <property type="component" value="Unassembled WGS sequence"/>
</dbReference>
<dbReference type="InterPro" id="IPR036514">
    <property type="entry name" value="SGNH_hydro_sf"/>
</dbReference>
<dbReference type="Gene3D" id="3.40.50.1110">
    <property type="entry name" value="SGNH hydrolase"/>
    <property type="match status" value="1"/>
</dbReference>
<dbReference type="AlphaFoldDB" id="F9DMT9"/>
<dbReference type="InterPro" id="IPR013830">
    <property type="entry name" value="SGNH_hydro"/>
</dbReference>
<dbReference type="Pfam" id="PF13472">
    <property type="entry name" value="Lipase_GDSL_2"/>
    <property type="match status" value="1"/>
</dbReference>
<proteinExistence type="predicted"/>
<reference evidence="2 3" key="1">
    <citation type="submission" date="2011-04" db="EMBL/GenBank/DDBJ databases">
        <authorList>
            <person name="Muzny D."/>
            <person name="Qin X."/>
            <person name="Deng J."/>
            <person name="Jiang H."/>
            <person name="Liu Y."/>
            <person name="Qu J."/>
            <person name="Song X.-Z."/>
            <person name="Zhang L."/>
            <person name="Thornton R."/>
            <person name="Coyle M."/>
            <person name="Francisco L."/>
            <person name="Jackson L."/>
            <person name="Javaid M."/>
            <person name="Korchina V."/>
            <person name="Kovar C."/>
            <person name="Mata R."/>
            <person name="Mathew T."/>
            <person name="Ngo R."/>
            <person name="Nguyen L."/>
            <person name="Nguyen N."/>
            <person name="Okwuonu G."/>
            <person name="Ongeri F."/>
            <person name="Pham C."/>
            <person name="Simmons D."/>
            <person name="Wilczek-Boney K."/>
            <person name="Hale W."/>
            <person name="Jakkamsetti A."/>
            <person name="Pham P."/>
            <person name="Ruth R."/>
            <person name="San Lucas F."/>
            <person name="Warren J."/>
            <person name="Zhang J."/>
            <person name="Zhao Z."/>
            <person name="Zhou C."/>
            <person name="Zhu D."/>
            <person name="Lee S."/>
            <person name="Bess C."/>
            <person name="Blankenburg K."/>
            <person name="Forbes L."/>
            <person name="Fu Q."/>
            <person name="Gubbala S."/>
            <person name="Hirani K."/>
            <person name="Jayaseelan J.C."/>
            <person name="Lara F."/>
            <person name="Munidasa M."/>
            <person name="Palculict T."/>
            <person name="Patil S."/>
            <person name="Pu L.-L."/>
            <person name="Saada N."/>
            <person name="Tang L."/>
            <person name="Weissenberger G."/>
            <person name="Zhu Y."/>
            <person name="Hemphill L."/>
            <person name="Shang Y."/>
            <person name="Youmans B."/>
            <person name="Ayvaz T."/>
            <person name="Ross M."/>
            <person name="Santibanez J."/>
            <person name="Aqrawi P."/>
            <person name="Gross S."/>
            <person name="Joshi V."/>
            <person name="Fowler G."/>
            <person name="Nazareth L."/>
            <person name="Reid J."/>
            <person name="Worley K."/>
            <person name="Petrosino J."/>
            <person name="Highlander S."/>
            <person name="Gibbs R."/>
        </authorList>
    </citation>
    <scope>NUCLEOTIDE SEQUENCE [LARGE SCALE GENOMIC DNA]</scope>
    <source>
        <strain evidence="2 3">2681</strain>
    </source>
</reference>
<dbReference type="InterPro" id="IPR051532">
    <property type="entry name" value="Ester_Hydrolysis_Enzymes"/>
</dbReference>
<evidence type="ECO:0000313" key="3">
    <source>
        <dbReference type="Proteomes" id="UP000005316"/>
    </source>
</evidence>
<sequence>MVLCFTQSNTIKTKGKIEFMRRMVLFLFVFSLFLSGCQAPFSQKETALPEREPVLFEPFSIPEYFVPKRVNVLGLGDSLTQGVGDERKEGGYFGRLTTEMEQWKGIMEVDAVNLAKRGKRSDQLLDQLEDTDVQEAIVQADYIVFTIGGNDLMKVVKGNFMKMKLSDFYKELGKFENRMEELFQLIRLLNPNAPIIVAGLYNPFSVVTDEVQEFEEIVDDWNASLEEQVRKDGAACFIPVKDLFNSNTNMVYHTDFFHPNSKGYDLMGKRFVDEMKKCSAIDLEVE</sequence>
<dbReference type="STRING" id="759851.SAMN04244570_0851"/>
<protein>
    <recommendedName>
        <fullName evidence="1">SGNH hydrolase-type esterase domain-containing protein</fullName>
    </recommendedName>
</protein>
<dbReference type="CDD" id="cd04506">
    <property type="entry name" value="SGNH_hydrolase_YpmR_like"/>
    <property type="match status" value="1"/>
</dbReference>
<dbReference type="GO" id="GO:0004622">
    <property type="term" value="F:phosphatidylcholine lysophospholipase activity"/>
    <property type="evidence" value="ECO:0007669"/>
    <property type="project" value="TreeGrafter"/>
</dbReference>
<feature type="domain" description="SGNH hydrolase-type esterase" evidence="1">
    <location>
        <begin position="75"/>
        <end position="266"/>
    </location>
</feature>
<dbReference type="PANTHER" id="PTHR30383:SF27">
    <property type="entry name" value="SPORE GERMINATION LIPASE LIPC"/>
    <property type="match status" value="1"/>
</dbReference>
<name>F9DMT9_9BACL</name>
<evidence type="ECO:0000259" key="1">
    <source>
        <dbReference type="Pfam" id="PF13472"/>
    </source>
</evidence>